<accession>A0A1C3RDX2</accession>
<evidence type="ECO:0000313" key="1">
    <source>
        <dbReference type="EMBL" id="SCA55432.1"/>
    </source>
</evidence>
<evidence type="ECO:0008006" key="3">
    <source>
        <dbReference type="Google" id="ProtNLM"/>
    </source>
</evidence>
<evidence type="ECO:0000313" key="2">
    <source>
        <dbReference type="Proteomes" id="UP000231658"/>
    </source>
</evidence>
<dbReference type="Proteomes" id="UP000231658">
    <property type="component" value="Unassembled WGS sequence"/>
</dbReference>
<protein>
    <recommendedName>
        <fullName evidence="3">HPt domain-containing protein</fullName>
    </recommendedName>
</protein>
<dbReference type="EMBL" id="FLYE01000002">
    <property type="protein sequence ID" value="SCA55432.1"/>
    <property type="molecule type" value="Genomic_DNA"/>
</dbReference>
<gene>
    <name evidence="1" type="ORF">MTBPR1_100073</name>
</gene>
<proteinExistence type="predicted"/>
<organism evidence="1 2">
    <name type="scientific">Candidatus Terasakiella magnetica</name>
    <dbReference type="NCBI Taxonomy" id="1867952"/>
    <lineage>
        <taxon>Bacteria</taxon>
        <taxon>Pseudomonadati</taxon>
        <taxon>Pseudomonadota</taxon>
        <taxon>Alphaproteobacteria</taxon>
        <taxon>Rhodospirillales</taxon>
        <taxon>Terasakiellaceae</taxon>
        <taxon>Terasakiella</taxon>
    </lineage>
</organism>
<name>A0A1C3RDX2_9PROT</name>
<reference evidence="1 2" key="1">
    <citation type="submission" date="2016-07" db="EMBL/GenBank/DDBJ databases">
        <authorList>
            <person name="Lefevre C.T."/>
        </authorList>
    </citation>
    <scope>NUCLEOTIDE SEQUENCE [LARGE SCALE GENOMIC DNA]</scope>
    <source>
        <strain evidence="1">PR1</strain>
    </source>
</reference>
<keyword evidence="2" id="KW-1185">Reference proteome</keyword>
<dbReference type="RefSeq" id="WP_069186150.1">
    <property type="nucleotide sequence ID" value="NZ_FLYE01000002.1"/>
</dbReference>
<dbReference type="OrthoDB" id="9786548at2"/>
<dbReference type="AlphaFoldDB" id="A0A1C3RDX2"/>
<sequence length="179" mass="19915">MRDIVEYSGPDRVDTTVIEQADKNVHAHSDVFLKVCTHSIEQFLQKLDKLTKQVEDPSCEELSQLLEPIYDMRVLGTSFNYPLISLVGNHCEKFIQNCEKQGTVNTSQVKTLHAFISALDFITTNKVTGSGGPQGKGLLKNLTDVIQGKAESFVPPTPKQDPNIVSQEKLNGLLNNKHH</sequence>